<evidence type="ECO:0000313" key="4">
    <source>
        <dbReference type="EMBL" id="SPD04185.1"/>
    </source>
</evidence>
<evidence type="ECO:0000256" key="1">
    <source>
        <dbReference type="PROSITE-ProRule" id="PRU00047"/>
    </source>
</evidence>
<reference evidence="4" key="1">
    <citation type="submission" date="2018-02" db="EMBL/GenBank/DDBJ databases">
        <authorList>
            <person name="Cohen D.B."/>
            <person name="Kent A.D."/>
        </authorList>
    </citation>
    <scope>NUCLEOTIDE SEQUENCE</scope>
</reference>
<feature type="domain" description="CCHC-type" evidence="3">
    <location>
        <begin position="563"/>
        <end position="577"/>
    </location>
</feature>
<feature type="region of interest" description="Disordered" evidence="2">
    <location>
        <begin position="204"/>
        <end position="243"/>
    </location>
</feature>
<feature type="compositionally biased region" description="Basic and acidic residues" evidence="2">
    <location>
        <begin position="214"/>
        <end position="241"/>
    </location>
</feature>
<keyword evidence="1" id="KW-0863">Zinc-finger</keyword>
<dbReference type="InterPro" id="IPR001878">
    <property type="entry name" value="Znf_CCHC"/>
</dbReference>
<evidence type="ECO:0000256" key="2">
    <source>
        <dbReference type="SAM" id="MobiDB-lite"/>
    </source>
</evidence>
<gene>
    <name evidence="4" type="ORF">FSB_LOCUS32067</name>
</gene>
<dbReference type="PROSITE" id="PS50158">
    <property type="entry name" value="ZF_CCHC"/>
    <property type="match status" value="1"/>
</dbReference>
<name>A0A2N9GX45_FAGSY</name>
<dbReference type="GO" id="GO:0008270">
    <property type="term" value="F:zinc ion binding"/>
    <property type="evidence" value="ECO:0007669"/>
    <property type="project" value="UniProtKB-KW"/>
</dbReference>
<dbReference type="SMART" id="SM00343">
    <property type="entry name" value="ZnF_C2HC"/>
    <property type="match status" value="1"/>
</dbReference>
<feature type="compositionally biased region" description="Polar residues" evidence="2">
    <location>
        <begin position="91"/>
        <end position="104"/>
    </location>
</feature>
<dbReference type="PANTHER" id="PTHR47592:SF27">
    <property type="entry name" value="OS08G0421700 PROTEIN"/>
    <property type="match status" value="1"/>
</dbReference>
<accession>A0A2N9GX45</accession>
<dbReference type="Pfam" id="PF22936">
    <property type="entry name" value="Pol_BBD"/>
    <property type="match status" value="1"/>
</dbReference>
<dbReference type="InterPro" id="IPR036875">
    <property type="entry name" value="Znf_CCHC_sf"/>
</dbReference>
<dbReference type="PANTHER" id="PTHR47592">
    <property type="entry name" value="PBF68 PROTEIN"/>
    <property type="match status" value="1"/>
</dbReference>
<dbReference type="EMBL" id="OIVN01002503">
    <property type="protein sequence ID" value="SPD04185.1"/>
    <property type="molecule type" value="Genomic_DNA"/>
</dbReference>
<keyword evidence="1" id="KW-0479">Metal-binding</keyword>
<dbReference type="Gene3D" id="4.10.60.10">
    <property type="entry name" value="Zinc finger, CCHC-type"/>
    <property type="match status" value="1"/>
</dbReference>
<dbReference type="SUPFAM" id="SSF57756">
    <property type="entry name" value="Retrovirus zinc finger-like domains"/>
    <property type="match status" value="1"/>
</dbReference>
<dbReference type="Pfam" id="PF14223">
    <property type="entry name" value="Retrotran_gag_2"/>
    <property type="match status" value="1"/>
</dbReference>
<dbReference type="Pfam" id="PF00098">
    <property type="entry name" value="zf-CCHC"/>
    <property type="match status" value="1"/>
</dbReference>
<dbReference type="InterPro" id="IPR054722">
    <property type="entry name" value="PolX-like_BBD"/>
</dbReference>
<sequence length="670" mass="76390">MVEEEKEKRSLNLLSVISKTIDRQVLGLATNNCVIWSDLKTCYNKEEKYWKKFSEKEKRFLTVENLLSLSDVPSAVKEFVEKNDTTGGGSFSENSESIGNNCLNSDKKDEDQTLNFGSIGKEDVSWGKQISGKSKGKEVSGKLDVLPVQKFSGPRIRLTARKKVPNQFEKFTFSIPASSGSPSPIRAPDPLEIQTCAQAQALQTRDPRAAQIDPTREGDPRVLPVHTRDPCAQKNPARDPRVSPLKCDPRLLIGPIREIDPVRVSSNAPGPYVQGLTRVSHPFGPIRPYSNWVWTRNPNLGFSSPSEVRFGPFKRRYDQYSEEYYSGGYPNPHFRYKRAWRRHISYLLTHDKTLYTLSTTKPDQSDDQETEKLRKKWDEDDALAKASMLHHMKDNIIPLFEERPTAKEMMDALETKYGCRSDTQIQLLLDKFNNTKMNEGDVVGDHVNQLELIAKELSDAGHTLSDKMQVTVVLNSLPPSWDHVVTSLTHSGKELAMTTLPVLLMLEEDRMKRRKRDNASSSLMMAQFSHTNQFKPKNKFKHNRFKKQWKKKPRQEYKHRGVCYQCGEKGHYKINCPLIKKPKNKGKEIAMTITEALIIESSPTSWWVDSAATRHIARNRELFVDLKEKQLGEHRVYMGNNTYSDVLGEGRCKFSIGDSVIVLNNVLVCA</sequence>
<proteinExistence type="predicted"/>
<protein>
    <recommendedName>
        <fullName evidence="3">CCHC-type domain-containing protein</fullName>
    </recommendedName>
</protein>
<dbReference type="GO" id="GO:0003676">
    <property type="term" value="F:nucleic acid binding"/>
    <property type="evidence" value="ECO:0007669"/>
    <property type="project" value="InterPro"/>
</dbReference>
<keyword evidence="1" id="KW-0862">Zinc</keyword>
<organism evidence="4">
    <name type="scientific">Fagus sylvatica</name>
    <name type="common">Beechnut</name>
    <dbReference type="NCBI Taxonomy" id="28930"/>
    <lineage>
        <taxon>Eukaryota</taxon>
        <taxon>Viridiplantae</taxon>
        <taxon>Streptophyta</taxon>
        <taxon>Embryophyta</taxon>
        <taxon>Tracheophyta</taxon>
        <taxon>Spermatophyta</taxon>
        <taxon>Magnoliopsida</taxon>
        <taxon>eudicotyledons</taxon>
        <taxon>Gunneridae</taxon>
        <taxon>Pentapetalae</taxon>
        <taxon>rosids</taxon>
        <taxon>fabids</taxon>
        <taxon>Fagales</taxon>
        <taxon>Fagaceae</taxon>
        <taxon>Fagus</taxon>
    </lineage>
</organism>
<feature type="region of interest" description="Disordered" evidence="2">
    <location>
        <begin position="85"/>
        <end position="106"/>
    </location>
</feature>
<dbReference type="AlphaFoldDB" id="A0A2N9GX45"/>
<evidence type="ECO:0000259" key="3">
    <source>
        <dbReference type="PROSITE" id="PS50158"/>
    </source>
</evidence>